<organism evidence="2 3">
    <name type="scientific">Pseudothauera nasutitermitis</name>
    <dbReference type="NCBI Taxonomy" id="2565930"/>
    <lineage>
        <taxon>Bacteria</taxon>
        <taxon>Pseudomonadati</taxon>
        <taxon>Pseudomonadota</taxon>
        <taxon>Betaproteobacteria</taxon>
        <taxon>Rhodocyclales</taxon>
        <taxon>Zoogloeaceae</taxon>
        <taxon>Pseudothauera</taxon>
    </lineage>
</organism>
<dbReference type="CDD" id="cd02227">
    <property type="entry name" value="cupin_TM1112-like"/>
    <property type="match status" value="1"/>
</dbReference>
<keyword evidence="3" id="KW-1185">Reference proteome</keyword>
<comment type="caution">
    <text evidence="2">The sequence shown here is derived from an EMBL/GenBank/DDBJ whole genome shotgun (WGS) entry which is preliminary data.</text>
</comment>
<reference evidence="2 3" key="1">
    <citation type="submission" date="2019-04" db="EMBL/GenBank/DDBJ databases">
        <title>Azoarcus nasutitermitis sp. nov. isolated from termite nest.</title>
        <authorList>
            <person name="Lin S.-Y."/>
            <person name="Hameed A."/>
            <person name="Hsu Y.-H."/>
            <person name="Young C.-C."/>
        </authorList>
    </citation>
    <scope>NUCLEOTIDE SEQUENCE [LARGE SCALE GENOMIC DNA]</scope>
    <source>
        <strain evidence="2 3">CC-YHH838</strain>
    </source>
</reference>
<proteinExistence type="predicted"/>
<dbReference type="PANTHER" id="PTHR40943">
    <property type="entry name" value="CYTOPLASMIC PROTEIN-RELATED"/>
    <property type="match status" value="1"/>
</dbReference>
<dbReference type="Proteomes" id="UP000308430">
    <property type="component" value="Unassembled WGS sequence"/>
</dbReference>
<protein>
    <submittedName>
        <fullName evidence="2">DUF861 domain-containing protein</fullName>
    </submittedName>
</protein>
<dbReference type="AlphaFoldDB" id="A0A4S4B3Z3"/>
<gene>
    <name evidence="2" type="ORF">E6C76_03210</name>
</gene>
<feature type="domain" description="(S)-ureidoglycine aminohydrolase cupin" evidence="1">
    <location>
        <begin position="41"/>
        <end position="112"/>
    </location>
</feature>
<evidence type="ECO:0000313" key="3">
    <source>
        <dbReference type="Proteomes" id="UP000308430"/>
    </source>
</evidence>
<dbReference type="InterPro" id="IPR008579">
    <property type="entry name" value="UGlyAH_Cupin_dom"/>
</dbReference>
<dbReference type="OrthoDB" id="9799053at2"/>
<dbReference type="EMBL" id="SSOC01000001">
    <property type="protein sequence ID" value="THF67392.1"/>
    <property type="molecule type" value="Genomic_DNA"/>
</dbReference>
<dbReference type="InterPro" id="IPR011051">
    <property type="entry name" value="RmlC_Cupin_sf"/>
</dbReference>
<name>A0A4S4B3Z3_9RHOO</name>
<evidence type="ECO:0000313" key="2">
    <source>
        <dbReference type="EMBL" id="THF67392.1"/>
    </source>
</evidence>
<dbReference type="Gene3D" id="2.60.120.10">
    <property type="entry name" value="Jelly Rolls"/>
    <property type="match status" value="1"/>
</dbReference>
<dbReference type="SUPFAM" id="SSF51182">
    <property type="entry name" value="RmlC-like cupins"/>
    <property type="match status" value="1"/>
</dbReference>
<dbReference type="Pfam" id="PF05899">
    <property type="entry name" value="Cupin_3"/>
    <property type="match status" value="1"/>
</dbReference>
<accession>A0A4S4B3Z3</accession>
<evidence type="ECO:0000259" key="1">
    <source>
        <dbReference type="Pfam" id="PF05899"/>
    </source>
</evidence>
<sequence length="122" mass="13478">MHPALTCFTGAATPAEFDRPRPERLERGNPLRTTWNHFERDGMSAGTWSCEPGAWRIAFVEGTDEFFHVLAGRLRITDAAGEAREFGPGEACVIPSGFQGLFEVLEPVTKHYVFVRRPGGGT</sequence>
<dbReference type="RefSeq" id="WP_136346801.1">
    <property type="nucleotide sequence ID" value="NZ_SSOC01000001.1"/>
</dbReference>
<dbReference type="InterPro" id="IPR014710">
    <property type="entry name" value="RmlC-like_jellyroll"/>
</dbReference>
<dbReference type="PANTHER" id="PTHR40943:SF1">
    <property type="entry name" value="CYTOPLASMIC PROTEIN"/>
    <property type="match status" value="1"/>
</dbReference>